<proteinExistence type="predicted"/>
<sequence>MTNPFDETPGRYTVLVNAEGRHSLWPDSSSVPAGWTAVYGPAEREACLEYVTAHWTDIRPGGTPAGRGAS</sequence>
<keyword evidence="3" id="KW-1185">Reference proteome</keyword>
<dbReference type="Gene3D" id="3.90.820.10">
    <property type="entry name" value="Structural Genomics, Unknown Function 30-nov-00 1gh9 Mol_id"/>
    <property type="match status" value="1"/>
</dbReference>
<dbReference type="InterPro" id="IPR038020">
    <property type="entry name" value="MbtH-like_sf"/>
</dbReference>
<dbReference type="Proteomes" id="UP001500908">
    <property type="component" value="Unassembled WGS sequence"/>
</dbReference>
<accession>A0ABP7FVR8</accession>
<comment type="caution">
    <text evidence="2">The sequence shown here is derived from an EMBL/GenBank/DDBJ whole genome shotgun (WGS) entry which is preliminary data.</text>
</comment>
<evidence type="ECO:0000313" key="3">
    <source>
        <dbReference type="Proteomes" id="UP001500908"/>
    </source>
</evidence>
<protein>
    <submittedName>
        <fullName evidence="2">MbtH family protein</fullName>
    </submittedName>
</protein>
<reference evidence="3" key="1">
    <citation type="journal article" date="2019" name="Int. J. Syst. Evol. Microbiol.">
        <title>The Global Catalogue of Microorganisms (GCM) 10K type strain sequencing project: providing services to taxonomists for standard genome sequencing and annotation.</title>
        <authorList>
            <consortium name="The Broad Institute Genomics Platform"/>
            <consortium name="The Broad Institute Genome Sequencing Center for Infectious Disease"/>
            <person name="Wu L."/>
            <person name="Ma J."/>
        </authorList>
    </citation>
    <scope>NUCLEOTIDE SEQUENCE [LARGE SCALE GENOMIC DNA]</scope>
    <source>
        <strain evidence="3">JCM 17137</strain>
    </source>
</reference>
<dbReference type="InterPro" id="IPR037407">
    <property type="entry name" value="MLP_fam"/>
</dbReference>
<dbReference type="Pfam" id="PF03621">
    <property type="entry name" value="MbtH"/>
    <property type="match status" value="1"/>
</dbReference>
<organism evidence="2 3">
    <name type="scientific">Salinactinospora qingdaonensis</name>
    <dbReference type="NCBI Taxonomy" id="702744"/>
    <lineage>
        <taxon>Bacteria</taxon>
        <taxon>Bacillati</taxon>
        <taxon>Actinomycetota</taxon>
        <taxon>Actinomycetes</taxon>
        <taxon>Streptosporangiales</taxon>
        <taxon>Nocardiopsidaceae</taxon>
        <taxon>Salinactinospora</taxon>
    </lineage>
</organism>
<gene>
    <name evidence="2" type="ORF">GCM10022402_30040</name>
</gene>
<dbReference type="InterPro" id="IPR005153">
    <property type="entry name" value="MbtH-like_dom"/>
</dbReference>
<feature type="domain" description="MbtH-like" evidence="1">
    <location>
        <begin position="3"/>
        <end position="53"/>
    </location>
</feature>
<name>A0ABP7FVR8_9ACTN</name>
<evidence type="ECO:0000259" key="1">
    <source>
        <dbReference type="SMART" id="SM00923"/>
    </source>
</evidence>
<dbReference type="RefSeq" id="WP_344972187.1">
    <property type="nucleotide sequence ID" value="NZ_BAABDD010000013.1"/>
</dbReference>
<dbReference type="EMBL" id="BAABDD010000013">
    <property type="protein sequence ID" value="GAA3748803.1"/>
    <property type="molecule type" value="Genomic_DNA"/>
</dbReference>
<dbReference type="SMART" id="SM00923">
    <property type="entry name" value="MbtH"/>
    <property type="match status" value="1"/>
</dbReference>
<dbReference type="PANTHER" id="PTHR38444">
    <property type="entry name" value="ENTEROBACTIN BIOSYNTHESIS PROTEIN YBDZ"/>
    <property type="match status" value="1"/>
</dbReference>
<dbReference type="PANTHER" id="PTHR38444:SF1">
    <property type="entry name" value="ENTEROBACTIN BIOSYNTHESIS PROTEIN YBDZ"/>
    <property type="match status" value="1"/>
</dbReference>
<evidence type="ECO:0000313" key="2">
    <source>
        <dbReference type="EMBL" id="GAA3748803.1"/>
    </source>
</evidence>
<dbReference type="SUPFAM" id="SSF160582">
    <property type="entry name" value="MbtH-like"/>
    <property type="match status" value="1"/>
</dbReference>